<dbReference type="AlphaFoldDB" id="A0A1M5Y8I6"/>
<dbReference type="EMBL" id="LT670817">
    <property type="protein sequence ID" value="SHI08400.1"/>
    <property type="molecule type" value="Genomic_DNA"/>
</dbReference>
<gene>
    <name evidence="2" type="ORF">SAMN05443248_8040</name>
</gene>
<evidence type="ECO:0000256" key="1">
    <source>
        <dbReference type="SAM" id="MobiDB-lite"/>
    </source>
</evidence>
<protein>
    <submittedName>
        <fullName evidence="2">Uncharacterized protein</fullName>
    </submittedName>
</protein>
<proteinExistence type="predicted"/>
<feature type="region of interest" description="Disordered" evidence="1">
    <location>
        <begin position="133"/>
        <end position="184"/>
    </location>
</feature>
<name>A0A1M5Y8I6_9BRAD</name>
<reference evidence="2 3" key="1">
    <citation type="submission" date="2016-11" db="EMBL/GenBank/DDBJ databases">
        <authorList>
            <person name="Jaros S."/>
            <person name="Januszkiewicz K."/>
            <person name="Wedrychowicz H."/>
        </authorList>
    </citation>
    <scope>NUCLEOTIDE SEQUENCE [LARGE SCALE GENOMIC DNA]</scope>
    <source>
        <strain evidence="2 3">GAS138</strain>
    </source>
</reference>
<evidence type="ECO:0000313" key="2">
    <source>
        <dbReference type="EMBL" id="SHI08400.1"/>
    </source>
</evidence>
<dbReference type="Proteomes" id="UP000189796">
    <property type="component" value="Chromosome I"/>
</dbReference>
<accession>A0A1M5Y8I6</accession>
<organism evidence="2 3">
    <name type="scientific">Bradyrhizobium erythrophlei</name>
    <dbReference type="NCBI Taxonomy" id="1437360"/>
    <lineage>
        <taxon>Bacteria</taxon>
        <taxon>Pseudomonadati</taxon>
        <taxon>Pseudomonadota</taxon>
        <taxon>Alphaproteobacteria</taxon>
        <taxon>Hyphomicrobiales</taxon>
        <taxon>Nitrobacteraceae</taxon>
        <taxon>Bradyrhizobium</taxon>
    </lineage>
</organism>
<sequence length="184" mass="20352">MVTAPIASIAIWLLTLPPSRPGRPISKDRYMDANLESRMNDNPAARTGWRAEYGAEVPRMFGAKRSPVAVCSTRSSAMSNKTAEMTRLMRATNPGWRGWIDKASARFWLALTSIRCRWPAIITAVNDDVVPGPRRSPAVPEATGQCQRAGRPVTPQREALAVAETPGRDSGRQGWERRAQANRR</sequence>
<evidence type="ECO:0000313" key="3">
    <source>
        <dbReference type="Proteomes" id="UP000189796"/>
    </source>
</evidence>
<feature type="compositionally biased region" description="Basic and acidic residues" evidence="1">
    <location>
        <begin position="166"/>
        <end position="184"/>
    </location>
</feature>